<dbReference type="STRING" id="1280948.HY36_16435"/>
<dbReference type="CDD" id="cd06558">
    <property type="entry name" value="crotonase-like"/>
    <property type="match status" value="1"/>
</dbReference>
<dbReference type="AlphaFoldDB" id="A0A059E1N9"/>
<dbReference type="SUPFAM" id="SSF52096">
    <property type="entry name" value="ClpP/crotonase"/>
    <property type="match status" value="1"/>
</dbReference>
<accession>A0A059E1N9</accession>
<keyword evidence="2" id="KW-0456">Lyase</keyword>
<dbReference type="Gene3D" id="3.90.226.10">
    <property type="entry name" value="2-enoyl-CoA Hydratase, Chain A, domain 1"/>
    <property type="match status" value="1"/>
</dbReference>
<organism evidence="4 5">
    <name type="scientific">Hyphomonas atlantica</name>
    <dbReference type="NCBI Taxonomy" id="1280948"/>
    <lineage>
        <taxon>Bacteria</taxon>
        <taxon>Pseudomonadati</taxon>
        <taxon>Pseudomonadota</taxon>
        <taxon>Alphaproteobacteria</taxon>
        <taxon>Hyphomonadales</taxon>
        <taxon>Hyphomonadaceae</taxon>
        <taxon>Hyphomonas</taxon>
    </lineage>
</organism>
<dbReference type="PANTHER" id="PTHR11941">
    <property type="entry name" value="ENOYL-COA HYDRATASE-RELATED"/>
    <property type="match status" value="1"/>
</dbReference>
<evidence type="ECO:0000256" key="1">
    <source>
        <dbReference type="ARBA" id="ARBA00005254"/>
    </source>
</evidence>
<dbReference type="Proteomes" id="UP000024547">
    <property type="component" value="Unassembled WGS sequence"/>
</dbReference>
<sequence>MLGIGQLSFETLKFEAEDSCARITLTRPGSMNALSALMVNELAQCVKDVAERDEIRVLTITGSGRAFCCGADLKGVLGEVQAGDNTGFLGFLRDIQNVFLAIRALPKPTIAALNGLTLAGGLELAMTCDVVMAARSARLGDAHSNFGVLPGGGGSLLPRYVGEKKANYLLFSGDHWSAEAFREAGFVSQVVEDDDLSSAAEALAAKLAEKSPLVLQRMKEMVAGSAHLSAREAIALEMRHLEAHAKSADFLEGLSAFSEKRTPKYSGQ</sequence>
<dbReference type="PATRIC" id="fig|1280948.3.peg.1818"/>
<gene>
    <name evidence="4" type="ORF">HY36_16435</name>
</gene>
<comment type="caution">
    <text evidence="4">The sequence shown here is derived from an EMBL/GenBank/DDBJ whole genome shotgun (WGS) entry which is preliminary data.</text>
</comment>
<dbReference type="Gene3D" id="1.10.12.10">
    <property type="entry name" value="Lyase 2-enoyl-coa Hydratase, Chain A, domain 2"/>
    <property type="match status" value="1"/>
</dbReference>
<dbReference type="GO" id="GO:0006635">
    <property type="term" value="P:fatty acid beta-oxidation"/>
    <property type="evidence" value="ECO:0007669"/>
    <property type="project" value="TreeGrafter"/>
</dbReference>
<evidence type="ECO:0000256" key="2">
    <source>
        <dbReference type="ARBA" id="ARBA00023239"/>
    </source>
</evidence>
<keyword evidence="5" id="KW-1185">Reference proteome</keyword>
<dbReference type="EMBL" id="AWFH01000013">
    <property type="protein sequence ID" value="KCZ61447.1"/>
    <property type="molecule type" value="Genomic_DNA"/>
</dbReference>
<dbReference type="GO" id="GO:0016829">
    <property type="term" value="F:lyase activity"/>
    <property type="evidence" value="ECO:0007669"/>
    <property type="project" value="UniProtKB-KW"/>
</dbReference>
<dbReference type="InterPro" id="IPR001753">
    <property type="entry name" value="Enoyl-CoA_hydra/iso"/>
</dbReference>
<dbReference type="eggNOG" id="COG1024">
    <property type="taxonomic scope" value="Bacteria"/>
</dbReference>
<dbReference type="OrthoDB" id="9802898at2"/>
<comment type="similarity">
    <text evidence="1 3">Belongs to the enoyl-CoA hydratase/isomerase family.</text>
</comment>
<dbReference type="PANTHER" id="PTHR11941:SF54">
    <property type="entry name" value="ENOYL-COA HYDRATASE, MITOCHONDRIAL"/>
    <property type="match status" value="1"/>
</dbReference>
<evidence type="ECO:0000256" key="3">
    <source>
        <dbReference type="RuleBase" id="RU003707"/>
    </source>
</evidence>
<proteinExistence type="inferred from homology"/>
<dbReference type="Pfam" id="PF00378">
    <property type="entry name" value="ECH_1"/>
    <property type="match status" value="1"/>
</dbReference>
<evidence type="ECO:0000313" key="5">
    <source>
        <dbReference type="Proteomes" id="UP000024547"/>
    </source>
</evidence>
<dbReference type="InterPro" id="IPR018376">
    <property type="entry name" value="Enoyl-CoA_hyd/isom_CS"/>
</dbReference>
<name>A0A059E1N9_9PROT</name>
<dbReference type="InterPro" id="IPR029045">
    <property type="entry name" value="ClpP/crotonase-like_dom_sf"/>
</dbReference>
<evidence type="ECO:0000313" key="4">
    <source>
        <dbReference type="EMBL" id="KCZ61447.1"/>
    </source>
</evidence>
<dbReference type="RefSeq" id="WP_051602658.1">
    <property type="nucleotide sequence ID" value="NZ_AWFH01000013.1"/>
</dbReference>
<dbReference type="PROSITE" id="PS00166">
    <property type="entry name" value="ENOYL_COA_HYDRATASE"/>
    <property type="match status" value="1"/>
</dbReference>
<reference evidence="4 5" key="1">
    <citation type="journal article" date="2014" name="Antonie Van Leeuwenhoek">
        <title>Hyphomonas beringensis sp. nov. and Hyphomonas chukchiensis sp. nov., isolated from surface seawater of the Bering Sea and Chukchi Sea.</title>
        <authorList>
            <person name="Li C."/>
            <person name="Lai Q."/>
            <person name="Li G."/>
            <person name="Dong C."/>
            <person name="Wang J."/>
            <person name="Liao Y."/>
            <person name="Shao Z."/>
        </authorList>
    </citation>
    <scope>NUCLEOTIDE SEQUENCE [LARGE SCALE GENOMIC DNA]</scope>
    <source>
        <strain evidence="4 5">22II1-22F38</strain>
    </source>
</reference>
<dbReference type="InterPro" id="IPR014748">
    <property type="entry name" value="Enoyl-CoA_hydra_C"/>
</dbReference>
<evidence type="ECO:0008006" key="6">
    <source>
        <dbReference type="Google" id="ProtNLM"/>
    </source>
</evidence>
<protein>
    <recommendedName>
        <fullName evidence="6">Enoyl-CoA hydratase/isomerase family protein</fullName>
    </recommendedName>
</protein>